<reference evidence="2" key="1">
    <citation type="submission" date="2021-10" db="EMBL/GenBank/DDBJ databases">
        <title>Melipona bicolor Genome sequencing and assembly.</title>
        <authorList>
            <person name="Araujo N.S."/>
            <person name="Arias M.C."/>
        </authorList>
    </citation>
    <scope>NUCLEOTIDE SEQUENCE</scope>
    <source>
        <strain evidence="2">USP_2M_L1-L4_2017</strain>
        <tissue evidence="2">Whole body</tissue>
    </source>
</reference>
<dbReference type="EMBL" id="JAHYIQ010000002">
    <property type="protein sequence ID" value="KAK1134599.1"/>
    <property type="molecule type" value="Genomic_DNA"/>
</dbReference>
<accession>A0AA40GBD4</accession>
<gene>
    <name evidence="2" type="ORF">K0M31_007381</name>
</gene>
<evidence type="ECO:0000313" key="2">
    <source>
        <dbReference type="EMBL" id="KAK1134599.1"/>
    </source>
</evidence>
<protein>
    <submittedName>
        <fullName evidence="2">Uncharacterized protein</fullName>
    </submittedName>
</protein>
<sequence length="90" mass="9678">MGEDGGEEKIEWYLRTVRDPVASDPLVTGIGQVSLKGRGLVSANENGSCPEGQSPMGEGDGERSSAYRCELTSSLRARKGAYRNAKQLFV</sequence>
<organism evidence="2 3">
    <name type="scientific">Melipona bicolor</name>
    <dbReference type="NCBI Taxonomy" id="60889"/>
    <lineage>
        <taxon>Eukaryota</taxon>
        <taxon>Metazoa</taxon>
        <taxon>Ecdysozoa</taxon>
        <taxon>Arthropoda</taxon>
        <taxon>Hexapoda</taxon>
        <taxon>Insecta</taxon>
        <taxon>Pterygota</taxon>
        <taxon>Neoptera</taxon>
        <taxon>Endopterygota</taxon>
        <taxon>Hymenoptera</taxon>
        <taxon>Apocrita</taxon>
        <taxon>Aculeata</taxon>
        <taxon>Apoidea</taxon>
        <taxon>Anthophila</taxon>
        <taxon>Apidae</taxon>
        <taxon>Melipona</taxon>
    </lineage>
</organism>
<feature type="region of interest" description="Disordered" evidence="1">
    <location>
        <begin position="43"/>
        <end position="65"/>
    </location>
</feature>
<proteinExistence type="predicted"/>
<evidence type="ECO:0000313" key="3">
    <source>
        <dbReference type="Proteomes" id="UP001177670"/>
    </source>
</evidence>
<dbReference type="AlphaFoldDB" id="A0AA40GBD4"/>
<evidence type="ECO:0000256" key="1">
    <source>
        <dbReference type="SAM" id="MobiDB-lite"/>
    </source>
</evidence>
<dbReference type="Proteomes" id="UP001177670">
    <property type="component" value="Unassembled WGS sequence"/>
</dbReference>
<keyword evidence="3" id="KW-1185">Reference proteome</keyword>
<name>A0AA40GBD4_9HYME</name>
<comment type="caution">
    <text evidence="2">The sequence shown here is derived from an EMBL/GenBank/DDBJ whole genome shotgun (WGS) entry which is preliminary data.</text>
</comment>